<dbReference type="Pfam" id="PF02706">
    <property type="entry name" value="Wzz"/>
    <property type="match status" value="1"/>
</dbReference>
<evidence type="ECO:0000256" key="6">
    <source>
        <dbReference type="SAM" id="Coils"/>
    </source>
</evidence>
<comment type="subcellular location">
    <subcellularLocation>
        <location evidence="1">Cell membrane</location>
        <topology evidence="1">Multi-pass membrane protein</topology>
    </subcellularLocation>
</comment>
<evidence type="ECO:0000259" key="8">
    <source>
        <dbReference type="Pfam" id="PF02706"/>
    </source>
</evidence>
<feature type="domain" description="Polysaccharide chain length determinant N-terminal" evidence="8">
    <location>
        <begin position="16"/>
        <end position="65"/>
    </location>
</feature>
<reference evidence="9 10" key="1">
    <citation type="submission" date="2020-07" db="EMBL/GenBank/DDBJ databases">
        <title>Halophilic bacteria isolated from french cheeses.</title>
        <authorList>
            <person name="Kothe C.I."/>
            <person name="Farah-Kraiem B."/>
            <person name="Renault P."/>
            <person name="Dridi B."/>
        </authorList>
    </citation>
    <scope>NUCLEOTIDE SEQUENCE [LARGE SCALE GENOMIC DNA]</scope>
    <source>
        <strain evidence="9 10">FME16</strain>
    </source>
</reference>
<gene>
    <name evidence="9" type="ORF">EI163_13085</name>
</gene>
<accession>A0ABR9FDA8</accession>
<dbReference type="Proteomes" id="UP000754821">
    <property type="component" value="Unassembled WGS sequence"/>
</dbReference>
<keyword evidence="3 7" id="KW-0812">Transmembrane</keyword>
<evidence type="ECO:0000313" key="9">
    <source>
        <dbReference type="EMBL" id="MBE0404476.1"/>
    </source>
</evidence>
<dbReference type="RefSeq" id="WP_192528000.1">
    <property type="nucleotide sequence ID" value="NZ_RRZC01000014.1"/>
</dbReference>
<proteinExistence type="predicted"/>
<dbReference type="EMBL" id="RRZC01000014">
    <property type="protein sequence ID" value="MBE0404476.1"/>
    <property type="molecule type" value="Genomic_DNA"/>
</dbReference>
<keyword evidence="10" id="KW-1185">Reference proteome</keyword>
<dbReference type="PANTHER" id="PTHR32309:SF31">
    <property type="entry name" value="CAPSULAR EXOPOLYSACCHARIDE FAMILY"/>
    <property type="match status" value="1"/>
</dbReference>
<dbReference type="InterPro" id="IPR003856">
    <property type="entry name" value="LPS_length_determ_N"/>
</dbReference>
<name>A0ABR9FDA8_9GAMM</name>
<feature type="transmembrane region" description="Helical" evidence="7">
    <location>
        <begin position="33"/>
        <end position="51"/>
    </location>
</feature>
<evidence type="ECO:0000256" key="7">
    <source>
        <dbReference type="SAM" id="Phobius"/>
    </source>
</evidence>
<protein>
    <submittedName>
        <fullName evidence="9">Lipopolysaccharide biosynthesis protein</fullName>
    </submittedName>
</protein>
<evidence type="ECO:0000256" key="3">
    <source>
        <dbReference type="ARBA" id="ARBA00022692"/>
    </source>
</evidence>
<dbReference type="InterPro" id="IPR050445">
    <property type="entry name" value="Bact_polysacc_biosynth/exp"/>
</dbReference>
<keyword evidence="2" id="KW-1003">Cell membrane</keyword>
<evidence type="ECO:0000313" key="10">
    <source>
        <dbReference type="Proteomes" id="UP000754821"/>
    </source>
</evidence>
<keyword evidence="6" id="KW-0175">Coiled coil</keyword>
<organism evidence="9 10">
    <name type="scientific">Halomonas citrativorans</name>
    <dbReference type="NCBI Taxonomy" id="2742612"/>
    <lineage>
        <taxon>Bacteria</taxon>
        <taxon>Pseudomonadati</taxon>
        <taxon>Pseudomonadota</taxon>
        <taxon>Gammaproteobacteria</taxon>
        <taxon>Oceanospirillales</taxon>
        <taxon>Halomonadaceae</taxon>
        <taxon>Halomonas</taxon>
    </lineage>
</organism>
<evidence type="ECO:0000256" key="1">
    <source>
        <dbReference type="ARBA" id="ARBA00004651"/>
    </source>
</evidence>
<feature type="transmembrane region" description="Helical" evidence="7">
    <location>
        <begin position="224"/>
        <end position="244"/>
    </location>
</feature>
<feature type="coiled-coil region" evidence="6">
    <location>
        <begin position="149"/>
        <end position="205"/>
    </location>
</feature>
<sequence>MNPSTSRHPQHYSQNDEISLVDLAKILIKRWKTMVAVFFVVVLGGLAYTLLTERSYEYVSIYQIAEEAPGRALETPNSVLAKANNLYVGSETRKLRESAGLKGLPFKVAVANPDDTLLISLGSTASEANNELVTRFHEALLTRIAEGQASRFESHQAALEQQLQSLERALEAVEQSTSEMAGELIASYTERLAEIQQNLAQLSEGEVVQVAVQGLVPAGTSRSLIIALALVLGCILAVIAAFFLEFASRVRQSLQEEKKVST</sequence>
<evidence type="ECO:0000256" key="4">
    <source>
        <dbReference type="ARBA" id="ARBA00022989"/>
    </source>
</evidence>
<comment type="caution">
    <text evidence="9">The sequence shown here is derived from an EMBL/GenBank/DDBJ whole genome shotgun (WGS) entry which is preliminary data.</text>
</comment>
<evidence type="ECO:0000256" key="5">
    <source>
        <dbReference type="ARBA" id="ARBA00023136"/>
    </source>
</evidence>
<evidence type="ECO:0000256" key="2">
    <source>
        <dbReference type="ARBA" id="ARBA00022475"/>
    </source>
</evidence>
<keyword evidence="4 7" id="KW-1133">Transmembrane helix</keyword>
<dbReference type="PANTHER" id="PTHR32309">
    <property type="entry name" value="TYROSINE-PROTEIN KINASE"/>
    <property type="match status" value="1"/>
</dbReference>
<keyword evidence="5 7" id="KW-0472">Membrane</keyword>